<evidence type="ECO:0000313" key="18">
    <source>
        <dbReference type="Proteomes" id="UP000694621"/>
    </source>
</evidence>
<comment type="catalytic activity">
    <reaction evidence="9">
        <text>a 1,2-diacyl-sn-glycero-3-phospho-(1D-myo-inositol) + H2O = 1D-myo-inositol 1-phosphate + a 1,2-diacyl-sn-glycerol + H(+)</text>
        <dbReference type="Rhea" id="RHEA:43484"/>
        <dbReference type="ChEBI" id="CHEBI:15377"/>
        <dbReference type="ChEBI" id="CHEBI:15378"/>
        <dbReference type="ChEBI" id="CHEBI:17815"/>
        <dbReference type="ChEBI" id="CHEBI:57880"/>
        <dbReference type="ChEBI" id="CHEBI:58433"/>
    </reaction>
    <physiologicalReaction direction="left-to-right" evidence="9">
        <dbReference type="Rhea" id="RHEA:43485"/>
    </physiologicalReaction>
</comment>
<dbReference type="InterPro" id="IPR017946">
    <property type="entry name" value="PLC-like_Pdiesterase_TIM-brl"/>
</dbReference>
<dbReference type="GO" id="GO:0016042">
    <property type="term" value="P:lipid catabolic process"/>
    <property type="evidence" value="ECO:0007669"/>
    <property type="project" value="UniProtKB-KW"/>
</dbReference>
<dbReference type="GO" id="GO:0004435">
    <property type="term" value="F:phosphatidylinositol-4,5-bisphosphate phospholipase C activity"/>
    <property type="evidence" value="ECO:0007669"/>
    <property type="project" value="UniProtKB-EC"/>
</dbReference>
<dbReference type="PROSITE" id="PS50007">
    <property type="entry name" value="PIPLC_X_DOMAIN"/>
    <property type="match status" value="1"/>
</dbReference>
<evidence type="ECO:0000256" key="4">
    <source>
        <dbReference type="ARBA" id="ARBA00022837"/>
    </source>
</evidence>
<dbReference type="PRINTS" id="PR00390">
    <property type="entry name" value="PHPHLIPASEC"/>
</dbReference>
<dbReference type="EC" id="3.1.4.11" evidence="1 12"/>
<dbReference type="Ensembl" id="ENSAMXT00005057242.1">
    <property type="protein sequence ID" value="ENSAMXP00005052924.1"/>
    <property type="gene ID" value="ENSAMXG00005023224.1"/>
</dbReference>
<dbReference type="Proteomes" id="UP000694621">
    <property type="component" value="Unplaced"/>
</dbReference>
<dbReference type="InterPro" id="IPR035892">
    <property type="entry name" value="C2_domain_sf"/>
</dbReference>
<dbReference type="InterPro" id="IPR001192">
    <property type="entry name" value="PI-PLC_fam"/>
</dbReference>
<dbReference type="PANTHER" id="PTHR10336">
    <property type="entry name" value="PHOSPHOINOSITIDE-SPECIFIC PHOSPHOLIPASE C FAMILY PROTEIN"/>
    <property type="match status" value="1"/>
</dbReference>
<dbReference type="SUPFAM" id="SSF51695">
    <property type="entry name" value="PLC-like phosphodiesterases"/>
    <property type="match status" value="1"/>
</dbReference>
<feature type="coiled-coil region" evidence="13">
    <location>
        <begin position="926"/>
        <end position="954"/>
    </location>
</feature>
<dbReference type="InterPro" id="IPR014815">
    <property type="entry name" value="PLC-beta_C"/>
</dbReference>
<feature type="region of interest" description="Disordered" evidence="14">
    <location>
        <begin position="439"/>
        <end position="480"/>
    </location>
</feature>
<dbReference type="Pfam" id="PF00387">
    <property type="entry name" value="PI-PLC-Y"/>
    <property type="match status" value="1"/>
</dbReference>
<dbReference type="GO" id="GO:0007613">
    <property type="term" value="P:memory"/>
    <property type="evidence" value="ECO:0007669"/>
    <property type="project" value="TreeGrafter"/>
</dbReference>
<evidence type="ECO:0000256" key="10">
    <source>
        <dbReference type="PIRSR" id="PIRSR000956-1"/>
    </source>
</evidence>
<dbReference type="Gene3D" id="1.20.1230.10">
    <property type="entry name" value="Phospholipase C beta, distal C-terminal domain"/>
    <property type="match status" value="1"/>
</dbReference>
<keyword evidence="11" id="KW-0479">Metal-binding</keyword>
<keyword evidence="2" id="KW-0597">Phosphoprotein</keyword>
<evidence type="ECO:0000256" key="9">
    <source>
        <dbReference type="ARBA" id="ARBA00023726"/>
    </source>
</evidence>
<dbReference type="CDD" id="cd13361">
    <property type="entry name" value="PH_PLC_beta"/>
    <property type="match status" value="1"/>
</dbReference>
<dbReference type="GO" id="GO:0051209">
    <property type="term" value="P:release of sequestered calcium ion into cytosol"/>
    <property type="evidence" value="ECO:0007669"/>
    <property type="project" value="TreeGrafter"/>
</dbReference>
<dbReference type="InterPro" id="IPR000008">
    <property type="entry name" value="C2_dom"/>
</dbReference>
<dbReference type="Gene3D" id="3.20.20.190">
    <property type="entry name" value="Phosphatidylinositol (PI) phosphodiesterase"/>
    <property type="match status" value="1"/>
</dbReference>
<dbReference type="GO" id="GO:0005509">
    <property type="term" value="F:calcium ion binding"/>
    <property type="evidence" value="ECO:0007669"/>
    <property type="project" value="InterPro"/>
</dbReference>
<dbReference type="SUPFAM" id="SSF69989">
    <property type="entry name" value="C-terminal domain of PLC-beta"/>
    <property type="match status" value="1"/>
</dbReference>
<evidence type="ECO:0000259" key="15">
    <source>
        <dbReference type="PROSITE" id="PS50004"/>
    </source>
</evidence>
<dbReference type="Pfam" id="PF00168">
    <property type="entry name" value="C2"/>
    <property type="match status" value="1"/>
</dbReference>
<gene>
    <name evidence="17" type="primary">LOC103033987</name>
</gene>
<dbReference type="CDD" id="cd08591">
    <property type="entry name" value="PI-PLCc_beta"/>
    <property type="match status" value="1"/>
</dbReference>
<evidence type="ECO:0000256" key="3">
    <source>
        <dbReference type="ARBA" id="ARBA00022801"/>
    </source>
</evidence>
<feature type="domain" description="C2" evidence="15">
    <location>
        <begin position="646"/>
        <end position="776"/>
    </location>
</feature>
<evidence type="ECO:0000256" key="11">
    <source>
        <dbReference type="PIRSR" id="PIRSR000956-2"/>
    </source>
</evidence>
<dbReference type="Pfam" id="PF08703">
    <property type="entry name" value="PLC-beta_C"/>
    <property type="match status" value="1"/>
</dbReference>
<evidence type="ECO:0000256" key="13">
    <source>
        <dbReference type="SAM" id="Coils"/>
    </source>
</evidence>
<dbReference type="AlphaFoldDB" id="A0A8B9LKV9"/>
<dbReference type="GO" id="GO:0046488">
    <property type="term" value="P:phosphatidylinositol metabolic process"/>
    <property type="evidence" value="ECO:0007669"/>
    <property type="project" value="TreeGrafter"/>
</dbReference>
<dbReference type="InterPro" id="IPR011992">
    <property type="entry name" value="EF-hand-dom_pair"/>
</dbReference>
<dbReference type="CDD" id="cd00275">
    <property type="entry name" value="C2_PLC_like"/>
    <property type="match status" value="1"/>
</dbReference>
<dbReference type="FunFam" id="2.30.29.240:FF:000011">
    <property type="entry name" value="1-phosphatidylinositol 4,5-bisphosphate phosphodiesterase"/>
    <property type="match status" value="1"/>
</dbReference>
<dbReference type="Gene3D" id="2.60.40.150">
    <property type="entry name" value="C2 domain"/>
    <property type="match status" value="1"/>
</dbReference>
<dbReference type="InterPro" id="IPR000909">
    <property type="entry name" value="PLipase_C_PInositol-sp_X_dom"/>
</dbReference>
<evidence type="ECO:0000256" key="6">
    <source>
        <dbReference type="ARBA" id="ARBA00023098"/>
    </source>
</evidence>
<feature type="binding site" evidence="11">
    <location>
        <position position="335"/>
    </location>
    <ligand>
        <name>Ca(2+)</name>
        <dbReference type="ChEBI" id="CHEBI:29108"/>
    </ligand>
</feature>
<dbReference type="GO" id="GO:0005516">
    <property type="term" value="F:calmodulin binding"/>
    <property type="evidence" value="ECO:0007669"/>
    <property type="project" value="TreeGrafter"/>
</dbReference>
<organism evidence="17 18">
    <name type="scientific">Astyanax mexicanus</name>
    <name type="common">Blind cave fish</name>
    <name type="synonym">Astyanax fasciatus mexicanus</name>
    <dbReference type="NCBI Taxonomy" id="7994"/>
    <lineage>
        <taxon>Eukaryota</taxon>
        <taxon>Metazoa</taxon>
        <taxon>Chordata</taxon>
        <taxon>Craniata</taxon>
        <taxon>Vertebrata</taxon>
        <taxon>Euteleostomi</taxon>
        <taxon>Actinopterygii</taxon>
        <taxon>Neopterygii</taxon>
        <taxon>Teleostei</taxon>
        <taxon>Ostariophysi</taxon>
        <taxon>Characiformes</taxon>
        <taxon>Characoidei</taxon>
        <taxon>Acestrorhamphidae</taxon>
        <taxon>Acestrorhamphinae</taxon>
        <taxon>Astyanax</taxon>
    </lineage>
</organism>
<dbReference type="SUPFAM" id="SSF47473">
    <property type="entry name" value="EF-hand"/>
    <property type="match status" value="1"/>
</dbReference>
<evidence type="ECO:0000256" key="8">
    <source>
        <dbReference type="ARBA" id="ARBA00023674"/>
    </source>
</evidence>
<feature type="compositionally biased region" description="Low complexity" evidence="14">
    <location>
        <begin position="463"/>
        <end position="475"/>
    </location>
</feature>
<dbReference type="SUPFAM" id="SSF49562">
    <property type="entry name" value="C2 domain (Calcium/lipid-binding domain, CaLB)"/>
    <property type="match status" value="1"/>
</dbReference>
<dbReference type="PIRSF" id="PIRSF000956">
    <property type="entry name" value="PLC-beta"/>
    <property type="match status" value="1"/>
</dbReference>
<dbReference type="InterPro" id="IPR037862">
    <property type="entry name" value="PLC-beta_PH"/>
</dbReference>
<dbReference type="FunFam" id="2.60.40.150:FF:000008">
    <property type="entry name" value="1-phosphatidylinositol 4,5-bisphosphate phosphodiesterase"/>
    <property type="match status" value="1"/>
</dbReference>
<comment type="catalytic activity">
    <reaction evidence="8">
        <text>a 1,2-diacyl-sn-glycero-3-phospho-(1D-myo-inositol-4,5-bisphosphate) + H2O = 1D-myo-inositol 1,4,5-trisphosphate + a 1,2-diacyl-sn-glycerol + H(+)</text>
        <dbReference type="Rhea" id="RHEA:33179"/>
        <dbReference type="ChEBI" id="CHEBI:15377"/>
        <dbReference type="ChEBI" id="CHEBI:15378"/>
        <dbReference type="ChEBI" id="CHEBI:17815"/>
        <dbReference type="ChEBI" id="CHEBI:58456"/>
        <dbReference type="ChEBI" id="CHEBI:203600"/>
        <dbReference type="EC" id="3.1.4.11"/>
    </reaction>
    <physiologicalReaction direction="left-to-right" evidence="8">
        <dbReference type="Rhea" id="RHEA:33180"/>
    </physiologicalReaction>
</comment>
<protein>
    <recommendedName>
        <fullName evidence="1 12">Phosphoinositide phospholipase C</fullName>
        <ecNumber evidence="1 12">3.1.4.11</ecNumber>
    </recommendedName>
</protein>
<dbReference type="Pfam" id="PF17787">
    <property type="entry name" value="PH_14"/>
    <property type="match status" value="1"/>
</dbReference>
<evidence type="ECO:0000256" key="5">
    <source>
        <dbReference type="ARBA" id="ARBA00022963"/>
    </source>
</evidence>
<dbReference type="InterPro" id="IPR042531">
    <property type="entry name" value="PLC-beta_C_sf"/>
</dbReference>
<comment type="cofactor">
    <cofactor evidence="11">
        <name>Ca(2+)</name>
        <dbReference type="ChEBI" id="CHEBI:29108"/>
    </cofactor>
    <text evidence="11">Binds 1 Ca(2+) ion per subunit.</text>
</comment>
<feature type="binding site" evidence="11">
    <location>
        <position position="304"/>
    </location>
    <ligand>
        <name>Ca(2+)</name>
        <dbReference type="ChEBI" id="CHEBI:29108"/>
    </ligand>
</feature>
<sequence length="971" mass="110633">MAGAQPGVHALQLKPVSVPESLKKGSRFMKWDEDSSTVTPVTLRVDPQGYFLYWTDQNKSGASVLSSSFLQEAKLRELLDVGNLVGRIENKMLTVVTGPDMVNITYLNFMAFQEEVAKVFNAILSVVSKVNVYTRLKLQPNQEGRIPVKNIFRMFSADRKRVETALESCNLPSGRNDSIPLEDLTCDIYKSFIGNICPRPEINQIFADLGAKGKNYLSMEQMTDFINFKQRDPRLNEILYPPLRTEQTQLLMEKFEPSNRQISVEGFSRFLISDENGVIPPEKLDQSEDMTFPLSHYFINSSHNTYLTAGQLAGNSSVEMYRQVLLSGCRCVELDCWKGRTAEEEPVITHGFTMTSEISFKEVIEAIAECAFKTSPFPIILSFENHVDSPKQQAKMAEYCRSIFGDALLTEPLEKYPLESGVPLPSPQELMGKILVKNKKSHPKPADGSTKKKLSEQASNTNSDSSSVFEPSSPSAGPAGTRAIMILKSYAALEKKVEADDDDEDDDDDDDCKKSMDEGTAGSEAFATEEMSTLVNYIQPTKFHSFETSKSDRSYQMSSFVETKALEQLTKTPVEFVEYNKLQLSRIYPKGTRVDSSNYMPQVFWNAGCQLVALNFQTIDLSMQLNLGMYEYNGKSGYRLKPEFMRRPDKHFDPFTESTVDGIVANTLSIKIISGQFLTDKKVGVYVEIDMFGLPVDTRRKAFKTKTSQNNAINPVWDEEPIVFKKVVLPTLSSLRIAVFEEGGKFIGHRIIPVSAIRPGYRYIGLRNEKNQSLTLPALFVYIEVKDYVPDTFADVIEALSNPIRYVNLMEQRSKQLAALTLEEGEEEKDAKERAPSTHPERAMPIVLTQGSRSRWQAMEAHTLEELKQQKVFVREQRRHYKEMKDLMKKHHKKTTEMIKEHTTKYNEFQHDYLRRRAVLQKSQELANLDQECGQKLAELKEQQQQQLLNLRQEQYYSEKYLKKEHIKQVQ</sequence>
<dbReference type="SMART" id="SM00149">
    <property type="entry name" value="PLCYc"/>
    <property type="match status" value="1"/>
</dbReference>
<dbReference type="InterPro" id="IPR001711">
    <property type="entry name" value="PLipase_C_Pinositol-sp_Y"/>
</dbReference>
<reference evidence="17" key="1">
    <citation type="submission" date="2025-08" db="UniProtKB">
        <authorList>
            <consortium name="Ensembl"/>
        </authorList>
    </citation>
    <scope>IDENTIFICATION</scope>
</reference>
<feature type="binding site" evidence="11">
    <location>
        <position position="384"/>
    </location>
    <ligand>
        <name>Ca(2+)</name>
        <dbReference type="ChEBI" id="CHEBI:29108"/>
    </ligand>
</feature>
<feature type="active site" evidence="10">
    <location>
        <position position="303"/>
    </location>
</feature>
<evidence type="ECO:0000256" key="12">
    <source>
        <dbReference type="RuleBase" id="RU361133"/>
    </source>
</evidence>
<feature type="compositionally biased region" description="Acidic residues" evidence="14">
    <location>
        <begin position="499"/>
        <end position="510"/>
    </location>
</feature>
<keyword evidence="6 12" id="KW-0443">Lipid metabolism</keyword>
<dbReference type="InterPro" id="IPR053945">
    <property type="entry name" value="PLCB1-4-like_EFh"/>
</dbReference>
<evidence type="ECO:0000256" key="14">
    <source>
        <dbReference type="SAM" id="MobiDB-lite"/>
    </source>
</evidence>
<keyword evidence="5 12" id="KW-0442">Lipid degradation</keyword>
<evidence type="ECO:0000256" key="2">
    <source>
        <dbReference type="ARBA" id="ARBA00022553"/>
    </source>
</evidence>
<feature type="domain" description="PI-PLC Y-box" evidence="16">
    <location>
        <begin position="531"/>
        <end position="646"/>
    </location>
</feature>
<feature type="active site" evidence="10">
    <location>
        <position position="350"/>
    </location>
</feature>
<dbReference type="Pfam" id="PF22631">
    <property type="entry name" value="PLCB1-4-like_EFh"/>
    <property type="match status" value="1"/>
</dbReference>
<dbReference type="PROSITE" id="PS50008">
    <property type="entry name" value="PIPLC_Y_DOMAIN"/>
    <property type="match status" value="1"/>
</dbReference>
<evidence type="ECO:0000256" key="7">
    <source>
        <dbReference type="ARBA" id="ARBA00023224"/>
    </source>
</evidence>
<dbReference type="Gene3D" id="2.30.29.240">
    <property type="match status" value="1"/>
</dbReference>
<dbReference type="GO" id="GO:0048015">
    <property type="term" value="P:phosphatidylinositol-mediated signaling"/>
    <property type="evidence" value="ECO:0007669"/>
    <property type="project" value="TreeGrafter"/>
</dbReference>
<dbReference type="PROSITE" id="PS50004">
    <property type="entry name" value="C2"/>
    <property type="match status" value="1"/>
</dbReference>
<dbReference type="GO" id="GO:0016607">
    <property type="term" value="C:nuclear speck"/>
    <property type="evidence" value="ECO:0007669"/>
    <property type="project" value="TreeGrafter"/>
</dbReference>
<dbReference type="SMART" id="SM00239">
    <property type="entry name" value="C2"/>
    <property type="match status" value="1"/>
</dbReference>
<keyword evidence="13" id="KW-0175">Coiled coil</keyword>
<name>A0A8B9LKV9_ASTMX</name>
<keyword evidence="4 11" id="KW-0106">Calcium</keyword>
<dbReference type="SUPFAM" id="SSF50729">
    <property type="entry name" value="PH domain-like"/>
    <property type="match status" value="1"/>
</dbReference>
<dbReference type="GO" id="GO:0007186">
    <property type="term" value="P:G protein-coupled receptor signaling pathway"/>
    <property type="evidence" value="ECO:0007669"/>
    <property type="project" value="TreeGrafter"/>
</dbReference>
<dbReference type="InterPro" id="IPR016280">
    <property type="entry name" value="PLC-beta"/>
</dbReference>
<feature type="region of interest" description="Disordered" evidence="14">
    <location>
        <begin position="497"/>
        <end position="525"/>
    </location>
</feature>
<dbReference type="PANTHER" id="PTHR10336:SF12">
    <property type="entry name" value="1-PHOSPHATIDYLINOSITOL 4,5-BISPHOSPHATE PHOSPHODIESTERASE BETA-1"/>
    <property type="match status" value="1"/>
</dbReference>
<evidence type="ECO:0000256" key="1">
    <source>
        <dbReference type="ARBA" id="ARBA00012368"/>
    </source>
</evidence>
<dbReference type="Pfam" id="PF00388">
    <property type="entry name" value="PI-PLC-X"/>
    <property type="match status" value="1"/>
</dbReference>
<keyword evidence="3 12" id="KW-0378">Hydrolase</keyword>
<keyword evidence="7" id="KW-0807">Transducer</keyword>
<accession>A0A8B9LKV9</accession>
<proteinExistence type="predicted"/>
<dbReference type="SMART" id="SM00148">
    <property type="entry name" value="PLCXc"/>
    <property type="match status" value="1"/>
</dbReference>
<dbReference type="GO" id="GO:0005737">
    <property type="term" value="C:cytoplasm"/>
    <property type="evidence" value="ECO:0007669"/>
    <property type="project" value="TreeGrafter"/>
</dbReference>
<evidence type="ECO:0000313" key="17">
    <source>
        <dbReference type="Ensembl" id="ENSAMXP00005052924.1"/>
    </source>
</evidence>
<feature type="binding site" evidence="11">
    <location>
        <position position="333"/>
    </location>
    <ligand>
        <name>Ca(2+)</name>
        <dbReference type="ChEBI" id="CHEBI:29108"/>
    </ligand>
</feature>
<dbReference type="Gene3D" id="1.10.238.10">
    <property type="entry name" value="EF-hand"/>
    <property type="match status" value="1"/>
</dbReference>
<evidence type="ECO:0000259" key="16">
    <source>
        <dbReference type="PROSITE" id="PS50008"/>
    </source>
</evidence>